<gene>
    <name evidence="1" type="ORF">C8F04DRAFT_898146</name>
</gene>
<feature type="non-terminal residue" evidence="1">
    <location>
        <position position="1"/>
    </location>
</feature>
<evidence type="ECO:0000313" key="1">
    <source>
        <dbReference type="EMBL" id="KAJ7026206.1"/>
    </source>
</evidence>
<dbReference type="AlphaFoldDB" id="A0AAD6SDY5"/>
<dbReference type="Proteomes" id="UP001218188">
    <property type="component" value="Unassembled WGS sequence"/>
</dbReference>
<protein>
    <submittedName>
        <fullName evidence="1">Uncharacterized protein</fullName>
    </submittedName>
</protein>
<sequence>VHSQVKLAAMNLFERDIMPLESILQIVGFSESTFWRTRKLWRETGWVAKPKTVTSGRRRPLHRDDLDYI</sequence>
<feature type="non-terminal residue" evidence="1">
    <location>
        <position position="69"/>
    </location>
</feature>
<name>A0AAD6SDY5_9AGAR</name>
<comment type="caution">
    <text evidence="1">The sequence shown here is derived from an EMBL/GenBank/DDBJ whole genome shotgun (WGS) entry which is preliminary data.</text>
</comment>
<organism evidence="1 2">
    <name type="scientific">Mycena alexandri</name>
    <dbReference type="NCBI Taxonomy" id="1745969"/>
    <lineage>
        <taxon>Eukaryota</taxon>
        <taxon>Fungi</taxon>
        <taxon>Dikarya</taxon>
        <taxon>Basidiomycota</taxon>
        <taxon>Agaricomycotina</taxon>
        <taxon>Agaricomycetes</taxon>
        <taxon>Agaricomycetidae</taxon>
        <taxon>Agaricales</taxon>
        <taxon>Marasmiineae</taxon>
        <taxon>Mycenaceae</taxon>
        <taxon>Mycena</taxon>
    </lineage>
</organism>
<proteinExistence type="predicted"/>
<accession>A0AAD6SDY5</accession>
<dbReference type="Pfam" id="PF13384">
    <property type="entry name" value="HTH_23"/>
    <property type="match status" value="1"/>
</dbReference>
<keyword evidence="2" id="KW-1185">Reference proteome</keyword>
<evidence type="ECO:0000313" key="2">
    <source>
        <dbReference type="Proteomes" id="UP001218188"/>
    </source>
</evidence>
<reference evidence="1" key="1">
    <citation type="submission" date="2023-03" db="EMBL/GenBank/DDBJ databases">
        <title>Massive genome expansion in bonnet fungi (Mycena s.s.) driven by repeated elements and novel gene families across ecological guilds.</title>
        <authorList>
            <consortium name="Lawrence Berkeley National Laboratory"/>
            <person name="Harder C.B."/>
            <person name="Miyauchi S."/>
            <person name="Viragh M."/>
            <person name="Kuo A."/>
            <person name="Thoen E."/>
            <person name="Andreopoulos B."/>
            <person name="Lu D."/>
            <person name="Skrede I."/>
            <person name="Drula E."/>
            <person name="Henrissat B."/>
            <person name="Morin E."/>
            <person name="Kohler A."/>
            <person name="Barry K."/>
            <person name="LaButti K."/>
            <person name="Morin E."/>
            <person name="Salamov A."/>
            <person name="Lipzen A."/>
            <person name="Mereny Z."/>
            <person name="Hegedus B."/>
            <person name="Baldrian P."/>
            <person name="Stursova M."/>
            <person name="Weitz H."/>
            <person name="Taylor A."/>
            <person name="Grigoriev I.V."/>
            <person name="Nagy L.G."/>
            <person name="Martin F."/>
            <person name="Kauserud H."/>
        </authorList>
    </citation>
    <scope>NUCLEOTIDE SEQUENCE</scope>
    <source>
        <strain evidence="1">CBHHK200</strain>
    </source>
</reference>
<dbReference type="EMBL" id="JARJCM010000142">
    <property type="protein sequence ID" value="KAJ7026206.1"/>
    <property type="molecule type" value="Genomic_DNA"/>
</dbReference>